<feature type="region of interest" description="Disordered" evidence="2">
    <location>
        <begin position="224"/>
        <end position="279"/>
    </location>
</feature>
<evidence type="ECO:0000256" key="1">
    <source>
        <dbReference type="PROSITE-ProRule" id="PRU00339"/>
    </source>
</evidence>
<accession>A0ABZ2JZU3</accession>
<gene>
    <name evidence="3" type="ORF">LZC95_28770</name>
</gene>
<organism evidence="3 4">
    <name type="scientific">Pendulispora brunnea</name>
    <dbReference type="NCBI Taxonomy" id="2905690"/>
    <lineage>
        <taxon>Bacteria</taxon>
        <taxon>Pseudomonadati</taxon>
        <taxon>Myxococcota</taxon>
        <taxon>Myxococcia</taxon>
        <taxon>Myxococcales</taxon>
        <taxon>Sorangiineae</taxon>
        <taxon>Pendulisporaceae</taxon>
        <taxon>Pendulispora</taxon>
    </lineage>
</organism>
<evidence type="ECO:0000313" key="3">
    <source>
        <dbReference type="EMBL" id="WXA90442.1"/>
    </source>
</evidence>
<sequence length="337" mass="35997">MPCIDYAAAMAQGRAATREKRYDDAIRAFRSAVRRRPFDAAAWAEQGYAELLGGYDAHATLAFAKTRTKKAALLSAIWFNDAEAYAREGNGEWARIHYAVAASHGNQAAAAKLGAQSRCTATWDTNVPSLKVQKGWVQVLQAMPETMCAGKREPKTTEKEARKEACRDCGSGAGASLEESDNCEGKGPWRISNGYMNCHVFSLSIQPLGGNHFTVLDEGEPSLTPTSAGWKSVSDGGGAEFSPHSEWPRDETEHAECPPDDAKPEVEPGEPSAPVCGEAGEPTAVAFVPSVQRYYDKAGKGRIEVTIWAGSPQVTIAGNTATIQGAGCQEKVALSAE</sequence>
<evidence type="ECO:0008006" key="5">
    <source>
        <dbReference type="Google" id="ProtNLM"/>
    </source>
</evidence>
<dbReference type="SUPFAM" id="SSF48452">
    <property type="entry name" value="TPR-like"/>
    <property type="match status" value="1"/>
</dbReference>
<dbReference type="EMBL" id="CP089982">
    <property type="protein sequence ID" value="WXA90442.1"/>
    <property type="molecule type" value="Genomic_DNA"/>
</dbReference>
<dbReference type="RefSeq" id="WP_394841056.1">
    <property type="nucleotide sequence ID" value="NZ_CP089982.1"/>
</dbReference>
<protein>
    <recommendedName>
        <fullName evidence="5">Tetratricopeptide repeat protein</fullName>
    </recommendedName>
</protein>
<proteinExistence type="predicted"/>
<evidence type="ECO:0000256" key="2">
    <source>
        <dbReference type="SAM" id="MobiDB-lite"/>
    </source>
</evidence>
<dbReference type="Proteomes" id="UP001379533">
    <property type="component" value="Chromosome"/>
</dbReference>
<keyword evidence="4" id="KW-1185">Reference proteome</keyword>
<evidence type="ECO:0000313" key="4">
    <source>
        <dbReference type="Proteomes" id="UP001379533"/>
    </source>
</evidence>
<dbReference type="Gene3D" id="1.25.40.10">
    <property type="entry name" value="Tetratricopeptide repeat domain"/>
    <property type="match status" value="1"/>
</dbReference>
<reference evidence="3 4" key="1">
    <citation type="submission" date="2021-12" db="EMBL/GenBank/DDBJ databases">
        <title>Discovery of the Pendulisporaceae a myxobacterial family with distinct sporulation behavior and unique specialized metabolism.</title>
        <authorList>
            <person name="Garcia R."/>
            <person name="Popoff A."/>
            <person name="Bader C.D."/>
            <person name="Loehr J."/>
            <person name="Walesch S."/>
            <person name="Walt C."/>
            <person name="Boldt J."/>
            <person name="Bunk B."/>
            <person name="Haeckl F.J.F.P.J."/>
            <person name="Gunesch A.P."/>
            <person name="Birkelbach J."/>
            <person name="Nuebel U."/>
            <person name="Pietschmann T."/>
            <person name="Bach T."/>
            <person name="Mueller R."/>
        </authorList>
    </citation>
    <scope>NUCLEOTIDE SEQUENCE [LARGE SCALE GENOMIC DNA]</scope>
    <source>
        <strain evidence="3 4">MSr12523</strain>
    </source>
</reference>
<dbReference type="InterPro" id="IPR019734">
    <property type="entry name" value="TPR_rpt"/>
</dbReference>
<dbReference type="PROSITE" id="PS50005">
    <property type="entry name" value="TPR"/>
    <property type="match status" value="1"/>
</dbReference>
<dbReference type="InterPro" id="IPR011990">
    <property type="entry name" value="TPR-like_helical_dom_sf"/>
</dbReference>
<keyword evidence="1" id="KW-0802">TPR repeat</keyword>
<feature type="compositionally biased region" description="Basic and acidic residues" evidence="2">
    <location>
        <begin position="246"/>
        <end position="266"/>
    </location>
</feature>
<name>A0ABZ2JZU3_9BACT</name>
<feature type="repeat" description="TPR" evidence="1">
    <location>
        <begin position="6"/>
        <end position="39"/>
    </location>
</feature>